<protein>
    <submittedName>
        <fullName evidence="2">Methyltransferase, putative</fullName>
    </submittedName>
</protein>
<keyword evidence="2" id="KW-0489">Methyltransferase</keyword>
<dbReference type="Proteomes" id="UP000031643">
    <property type="component" value="Chromosome"/>
</dbReference>
<dbReference type="GO" id="GO:0032259">
    <property type="term" value="P:methylation"/>
    <property type="evidence" value="ECO:0007669"/>
    <property type="project" value="UniProtKB-KW"/>
</dbReference>
<dbReference type="RefSeq" id="WP_052464433.1">
    <property type="nucleotide sequence ID" value="NZ_AP014648.1"/>
</dbReference>
<dbReference type="InterPro" id="IPR041698">
    <property type="entry name" value="Methyltransf_25"/>
</dbReference>
<dbReference type="Gene3D" id="3.40.50.150">
    <property type="entry name" value="Vaccinia Virus protein VP39"/>
    <property type="match status" value="1"/>
</dbReference>
<sequence length="244" mass="26121">MTGMNSFDNKSFLARIRGGDFAHPGEEDAIDLVLSHVGPAPGETVLDAGCGLGATADAIGRKAGASVVGVDLDADTVGYANSRYPDRRFVAGDITKLGELGLPAVDVIYAFNSLYACDDLEACFAAFREGANARARIAVFDYIAYDAGALAEADCLPPSVHSMAEMRQAPELQGWTCTGIVNLDQEYIGWYGRFLARMDENREALGAARSSAFFDEVRKKYADMRLCLERGVLGGALHTYVLAS</sequence>
<keyword evidence="2" id="KW-0808">Transferase</keyword>
<dbReference type="AlphaFoldDB" id="A0A0A8K4S2"/>
<dbReference type="KEGG" id="mcg:GL4_2429"/>
<proteinExistence type="predicted"/>
<organism evidence="2 3">
    <name type="scientific">Methyloceanibacter caenitepidi</name>
    <dbReference type="NCBI Taxonomy" id="1384459"/>
    <lineage>
        <taxon>Bacteria</taxon>
        <taxon>Pseudomonadati</taxon>
        <taxon>Pseudomonadota</taxon>
        <taxon>Alphaproteobacteria</taxon>
        <taxon>Hyphomicrobiales</taxon>
        <taxon>Hyphomicrobiaceae</taxon>
        <taxon>Methyloceanibacter</taxon>
    </lineage>
</organism>
<evidence type="ECO:0000259" key="1">
    <source>
        <dbReference type="Pfam" id="PF13649"/>
    </source>
</evidence>
<evidence type="ECO:0000313" key="3">
    <source>
        <dbReference type="Proteomes" id="UP000031643"/>
    </source>
</evidence>
<accession>A0A0A8K4S2</accession>
<gene>
    <name evidence="2" type="ORF">GL4_2429</name>
</gene>
<dbReference type="OrthoDB" id="9765084at2"/>
<dbReference type="InterPro" id="IPR029063">
    <property type="entry name" value="SAM-dependent_MTases_sf"/>
</dbReference>
<dbReference type="Pfam" id="PF13649">
    <property type="entry name" value="Methyltransf_25"/>
    <property type="match status" value="1"/>
</dbReference>
<evidence type="ECO:0000313" key="2">
    <source>
        <dbReference type="EMBL" id="BAQ17865.1"/>
    </source>
</evidence>
<dbReference type="CDD" id="cd02440">
    <property type="entry name" value="AdoMet_MTases"/>
    <property type="match status" value="1"/>
</dbReference>
<reference evidence="2 3" key="1">
    <citation type="submission" date="2014-09" db="EMBL/GenBank/DDBJ databases">
        <title>Genome sequencing of Methyloceanibacter caenitepidi Gela4.</title>
        <authorList>
            <person name="Takeuchi M."/>
            <person name="Susumu S."/>
            <person name="Kamagata Y."/>
            <person name="Oshima K."/>
            <person name="Hattori M."/>
            <person name="Iwasaki W."/>
        </authorList>
    </citation>
    <scope>NUCLEOTIDE SEQUENCE [LARGE SCALE GENOMIC DNA]</scope>
    <source>
        <strain evidence="2 3">Gela4</strain>
    </source>
</reference>
<feature type="domain" description="Methyltransferase" evidence="1">
    <location>
        <begin position="45"/>
        <end position="128"/>
    </location>
</feature>
<dbReference type="SUPFAM" id="SSF53335">
    <property type="entry name" value="S-adenosyl-L-methionine-dependent methyltransferases"/>
    <property type="match status" value="1"/>
</dbReference>
<dbReference type="HOGENOM" id="CLU_1133151_0_0_5"/>
<dbReference type="EMBL" id="AP014648">
    <property type="protein sequence ID" value="BAQ17865.1"/>
    <property type="molecule type" value="Genomic_DNA"/>
</dbReference>
<keyword evidence="3" id="KW-1185">Reference proteome</keyword>
<dbReference type="GO" id="GO:0008168">
    <property type="term" value="F:methyltransferase activity"/>
    <property type="evidence" value="ECO:0007669"/>
    <property type="project" value="UniProtKB-KW"/>
</dbReference>
<name>A0A0A8K4S2_9HYPH</name>